<keyword evidence="3 4" id="KW-0012">Acyltransferase</keyword>
<proteinExistence type="predicted"/>
<dbReference type="OrthoDB" id="9812274at2"/>
<evidence type="ECO:0000256" key="3">
    <source>
        <dbReference type="ARBA" id="ARBA00023315"/>
    </source>
</evidence>
<evidence type="ECO:0000256" key="2">
    <source>
        <dbReference type="ARBA" id="ARBA00022679"/>
    </source>
</evidence>
<dbReference type="PANTHER" id="PTHR10434:SF40">
    <property type="entry name" value="1-ACYL-SN-GLYCEROL-3-PHOSPHATE ACYLTRANSFERASE"/>
    <property type="match status" value="1"/>
</dbReference>
<evidence type="ECO:0000313" key="4">
    <source>
        <dbReference type="EMBL" id="ALB24266.1"/>
    </source>
</evidence>
<dbReference type="SMART" id="SM00563">
    <property type="entry name" value="PlsC"/>
    <property type="match status" value="1"/>
</dbReference>
<dbReference type="PANTHER" id="PTHR10434">
    <property type="entry name" value="1-ACYL-SN-GLYCEROL-3-PHOSPHATE ACYLTRANSFERASE"/>
    <property type="match status" value="1"/>
</dbReference>
<dbReference type="GO" id="GO:0006654">
    <property type="term" value="P:phosphatidic acid biosynthetic process"/>
    <property type="evidence" value="ECO:0007669"/>
    <property type="project" value="TreeGrafter"/>
</dbReference>
<dbReference type="InterPro" id="IPR002123">
    <property type="entry name" value="Plipid/glycerol_acylTrfase"/>
</dbReference>
<keyword evidence="2" id="KW-0808">Transferase</keyword>
<dbReference type="GO" id="GO:0003841">
    <property type="term" value="F:1-acylglycerol-3-phosphate O-acyltransferase activity"/>
    <property type="evidence" value="ECO:0007669"/>
    <property type="project" value="TreeGrafter"/>
</dbReference>
<gene>
    <name evidence="4" type="ORF">KU39_3093</name>
</gene>
<protein>
    <submittedName>
        <fullName evidence="4">Acyltransferase family protein</fullName>
    </submittedName>
</protein>
<comment type="pathway">
    <text evidence="1">Lipid metabolism.</text>
</comment>
<organism evidence="4 5">
    <name type="scientific">Piscirickettsia salmonis</name>
    <dbReference type="NCBI Taxonomy" id="1238"/>
    <lineage>
        <taxon>Bacteria</taxon>
        <taxon>Pseudomonadati</taxon>
        <taxon>Pseudomonadota</taxon>
        <taxon>Gammaproteobacteria</taxon>
        <taxon>Thiotrichales</taxon>
        <taxon>Piscirickettsiaceae</taxon>
        <taxon>Piscirickettsia</taxon>
    </lineage>
</organism>
<dbReference type="SUPFAM" id="SSF69593">
    <property type="entry name" value="Glycerol-3-phosphate (1)-acyltransferase"/>
    <property type="match status" value="1"/>
</dbReference>
<dbReference type="CDD" id="cd07989">
    <property type="entry name" value="LPLAT_AGPAT-like"/>
    <property type="match status" value="1"/>
</dbReference>
<reference evidence="4 5" key="1">
    <citation type="journal article" date="2014" name="Genome Announc.">
        <title>Comparative Genome Analysis of Two Isolates of the Fish Pathogen Piscirickettsia salmonis from Different Hosts Reveals Major Differences in Virulence-Associated Secretion Systems.</title>
        <authorList>
            <person name="Bohle H."/>
            <person name="Henriquez P."/>
            <person name="Grothusen H."/>
            <person name="Navas E."/>
            <person name="Sandoval A."/>
            <person name="Bustamante F."/>
            <person name="Bustos P."/>
            <person name="Mancilla M."/>
        </authorList>
    </citation>
    <scope>NUCLEOTIDE SEQUENCE [LARGE SCALE GENOMIC DNA]</scope>
    <source>
        <strain evidence="5">B1-32597</strain>
    </source>
</reference>
<name>A0A1L6TFN1_PISSA</name>
<evidence type="ECO:0000313" key="5">
    <source>
        <dbReference type="Proteomes" id="UP000029558"/>
    </source>
</evidence>
<accession>A0A1L6TFN1</accession>
<dbReference type="RefSeq" id="WP_017378403.1">
    <property type="nucleotide sequence ID" value="NZ_CP012508.1"/>
</dbReference>
<evidence type="ECO:0000256" key="1">
    <source>
        <dbReference type="ARBA" id="ARBA00005189"/>
    </source>
</evidence>
<dbReference type="AlphaFoldDB" id="A0A1L6TFN1"/>
<dbReference type="Proteomes" id="UP000029558">
    <property type="component" value="Chromosome"/>
</dbReference>
<dbReference type="Pfam" id="PF01553">
    <property type="entry name" value="Acyltransferase"/>
    <property type="match status" value="1"/>
</dbReference>
<sequence>MQIQQPSFFLKMTSLIRSIVYYLIVGIVTLFISITSIITLLLPFKVRYRYIMAFCPIALFCARWICGIRYDIQGREHLTNEKVAVIISNHQSAWETFLFPAMFPPLAIIIKQSLLKIPFWGWSFASLEPIAINRDDGKKALLQILRQSKAAVAKGRWIVIYPEGTRSEPGQIAPFKKGSGVLAASLHQPIFPIAHDAGKCWPKNSFIKYPGTIHVHIGKKIDTADKTHEQINTECYSWIKEQLQRFKN</sequence>
<dbReference type="EMBL" id="CP012508">
    <property type="protein sequence ID" value="ALB24266.1"/>
    <property type="molecule type" value="Genomic_DNA"/>
</dbReference>